<keyword evidence="11 14" id="KW-0472">Membrane</keyword>
<evidence type="ECO:0000256" key="16">
    <source>
        <dbReference type="RuleBase" id="RU003357"/>
    </source>
</evidence>
<name>A0A7Y9LM73_9BURK</name>
<keyword evidence="5" id="KW-0410">Iron transport</keyword>
<evidence type="ECO:0000256" key="13">
    <source>
        <dbReference type="ARBA" id="ARBA00023237"/>
    </source>
</evidence>
<evidence type="ECO:0000259" key="20">
    <source>
        <dbReference type="Pfam" id="PF07715"/>
    </source>
</evidence>
<evidence type="ECO:0000256" key="3">
    <source>
        <dbReference type="ARBA" id="ARBA00022448"/>
    </source>
</evidence>
<keyword evidence="3 14" id="KW-0813">Transport</keyword>
<dbReference type="InterPro" id="IPR039426">
    <property type="entry name" value="TonB-dep_rcpt-like"/>
</dbReference>
<dbReference type="InterPro" id="IPR010917">
    <property type="entry name" value="TonB_rcpt_CS"/>
</dbReference>
<evidence type="ECO:0000256" key="8">
    <source>
        <dbReference type="ARBA" id="ARBA00023004"/>
    </source>
</evidence>
<evidence type="ECO:0000256" key="9">
    <source>
        <dbReference type="ARBA" id="ARBA00023065"/>
    </source>
</evidence>
<dbReference type="InterPro" id="IPR000531">
    <property type="entry name" value="Beta-barrel_TonB"/>
</dbReference>
<dbReference type="InterPro" id="IPR037066">
    <property type="entry name" value="Plug_dom_sf"/>
</dbReference>
<dbReference type="AlphaFoldDB" id="A0A7Y9LM73"/>
<dbReference type="InterPro" id="IPR010105">
    <property type="entry name" value="TonB_sidphr_rcpt"/>
</dbReference>
<evidence type="ECO:0000313" key="21">
    <source>
        <dbReference type="EMBL" id="NYE84689.1"/>
    </source>
</evidence>
<comment type="caution">
    <text evidence="21">The sequence shown here is derived from an EMBL/GenBank/DDBJ whole genome shotgun (WGS) entry which is preliminary data.</text>
</comment>
<dbReference type="SUPFAM" id="SSF56935">
    <property type="entry name" value="Porins"/>
    <property type="match status" value="1"/>
</dbReference>
<feature type="signal peptide" evidence="18">
    <location>
        <begin position="1"/>
        <end position="26"/>
    </location>
</feature>
<evidence type="ECO:0000256" key="15">
    <source>
        <dbReference type="PROSITE-ProRule" id="PRU10144"/>
    </source>
</evidence>
<gene>
    <name evidence="21" type="ORF">FHW18_003960</name>
</gene>
<evidence type="ECO:0000256" key="14">
    <source>
        <dbReference type="PROSITE-ProRule" id="PRU01360"/>
    </source>
</evidence>
<dbReference type="PROSITE" id="PS52016">
    <property type="entry name" value="TONB_DEPENDENT_REC_3"/>
    <property type="match status" value="1"/>
</dbReference>
<evidence type="ECO:0000256" key="10">
    <source>
        <dbReference type="ARBA" id="ARBA00023077"/>
    </source>
</evidence>
<evidence type="ECO:0000256" key="2">
    <source>
        <dbReference type="ARBA" id="ARBA00009810"/>
    </source>
</evidence>
<reference evidence="21 22" key="1">
    <citation type="submission" date="2020-07" db="EMBL/GenBank/DDBJ databases">
        <title>Genomic Encyclopedia of Type Strains, Phase IV (KMG-V): Genome sequencing to study the core and pangenomes of soil and plant-associated prokaryotes.</title>
        <authorList>
            <person name="Whitman W."/>
        </authorList>
    </citation>
    <scope>NUCLEOTIDE SEQUENCE [LARGE SCALE GENOMIC DNA]</scope>
    <source>
        <strain evidence="21 22">SAS40</strain>
    </source>
</reference>
<evidence type="ECO:0000256" key="12">
    <source>
        <dbReference type="ARBA" id="ARBA00023170"/>
    </source>
</evidence>
<evidence type="ECO:0000256" key="7">
    <source>
        <dbReference type="ARBA" id="ARBA00022729"/>
    </source>
</evidence>
<comment type="subcellular location">
    <subcellularLocation>
        <location evidence="1 14">Cell outer membrane</location>
        <topology evidence="1 14">Multi-pass membrane protein</topology>
    </subcellularLocation>
</comment>
<keyword evidence="22" id="KW-1185">Reference proteome</keyword>
<keyword evidence="8" id="KW-0408">Iron</keyword>
<dbReference type="GO" id="GO:0038023">
    <property type="term" value="F:signaling receptor activity"/>
    <property type="evidence" value="ECO:0007669"/>
    <property type="project" value="InterPro"/>
</dbReference>
<dbReference type="InterPro" id="IPR012910">
    <property type="entry name" value="Plug_dom"/>
</dbReference>
<keyword evidence="7 18" id="KW-0732">Signal</keyword>
<dbReference type="PROSITE" id="PS01156">
    <property type="entry name" value="TONB_DEPENDENT_REC_2"/>
    <property type="match status" value="1"/>
</dbReference>
<dbReference type="Pfam" id="PF07715">
    <property type="entry name" value="Plug"/>
    <property type="match status" value="1"/>
</dbReference>
<dbReference type="GO" id="GO:0009279">
    <property type="term" value="C:cell outer membrane"/>
    <property type="evidence" value="ECO:0007669"/>
    <property type="project" value="UniProtKB-SubCell"/>
</dbReference>
<feature type="chain" id="PRO_5030738717" evidence="18">
    <location>
        <begin position="27"/>
        <end position="746"/>
    </location>
</feature>
<sequence length="746" mass="79960">MPQRRFAYRPHVLATLLALHAMGAYAQTTGGSSADPAAPAAPATTLSTVNVNASADASAEGLPEAYAGGQVARGGRVGILGNQDYMATPFSSTNYTSELIQDQQAQSVADVLLNDPSVRTARGFGNFQELYVVRGFPVYSDDVAYNGLYGMLPRQYISSEFFERVEVFRGANTFLNGAAPGGSGIGGAINLLPKRAPNEPLNRVGFGIQTGGQKSLQFDLARRFGPDDSLGIRLYGTRRDGGTGVRGEDRELSAMGVGLDWRSSRARLSADVGYQNNDLRNGRPSVTPGANLPIPRAPDASSNFAQPWTYSKERNLFATVRGEYDITDNVTAWAAGGVRRGSESNSLANPTVTNAAGDTTAYRFDNHREDRISTGEIGLRAKLRTGSVGHTLVASVATYNGRERNAYAFSDFGGFASNLYSPINVAAPVANALVGGSLTDPVQTNKVETRSFAIADTLSFFDDRALLTIGARRQTIEQNAYNVNTGFQESSYDKSKTSPVAGIVFKLTPATSLYGNYIEGLVRGDVAPTTTPGGLVVTNGGQIFSPYKSKQKEIGVKYDGGRIGGNLAFFQTDKPITAFERTGAFAVYGPYGEQRNRGLELSVFGQPVRGVRVLGGLTLLDAEQTKTQDGITNGKDAIGVAKRQFNLGAEWDIPGVNNLAVNARMVYTSKQYADAANTQSVPSWTRFDLGARYLMDIGNNRTLTMRARVDNLFDKNYWASVGGYPGSGYLVLGAPRTFMLTGTIDF</sequence>
<dbReference type="Proteomes" id="UP000542125">
    <property type="component" value="Unassembled WGS sequence"/>
</dbReference>
<dbReference type="InterPro" id="IPR036942">
    <property type="entry name" value="Beta-barrel_TonB_sf"/>
</dbReference>
<dbReference type="GO" id="GO:0015344">
    <property type="term" value="F:siderophore uptake transmembrane transporter activity"/>
    <property type="evidence" value="ECO:0007669"/>
    <property type="project" value="TreeGrafter"/>
</dbReference>
<feature type="domain" description="TonB-dependent receptor plug" evidence="20">
    <location>
        <begin position="86"/>
        <end position="182"/>
    </location>
</feature>
<dbReference type="PANTHER" id="PTHR32552">
    <property type="entry name" value="FERRICHROME IRON RECEPTOR-RELATED"/>
    <property type="match status" value="1"/>
</dbReference>
<evidence type="ECO:0000256" key="5">
    <source>
        <dbReference type="ARBA" id="ARBA00022496"/>
    </source>
</evidence>
<dbReference type="Gene3D" id="2.170.130.10">
    <property type="entry name" value="TonB-dependent receptor, plug domain"/>
    <property type="match status" value="1"/>
</dbReference>
<feature type="domain" description="TonB-dependent receptor-like beta-barrel" evidence="19">
    <location>
        <begin position="261"/>
        <end position="712"/>
    </location>
</feature>
<feature type="region of interest" description="Disordered" evidence="17">
    <location>
        <begin position="275"/>
        <end position="302"/>
    </location>
</feature>
<dbReference type="PANTHER" id="PTHR32552:SF82">
    <property type="entry name" value="FCUA PROTEIN"/>
    <property type="match status" value="1"/>
</dbReference>
<keyword evidence="4 14" id="KW-1134">Transmembrane beta strand</keyword>
<keyword evidence="9" id="KW-0406">Ion transport</keyword>
<evidence type="ECO:0000259" key="19">
    <source>
        <dbReference type="Pfam" id="PF00593"/>
    </source>
</evidence>
<evidence type="ECO:0000256" key="1">
    <source>
        <dbReference type="ARBA" id="ARBA00004571"/>
    </source>
</evidence>
<dbReference type="NCBIfam" id="TIGR01783">
    <property type="entry name" value="TonB-siderophor"/>
    <property type="match status" value="1"/>
</dbReference>
<feature type="short sequence motif" description="TonB C-terminal box" evidence="15">
    <location>
        <begin position="729"/>
        <end position="746"/>
    </location>
</feature>
<evidence type="ECO:0000256" key="18">
    <source>
        <dbReference type="SAM" id="SignalP"/>
    </source>
</evidence>
<dbReference type="Pfam" id="PF00593">
    <property type="entry name" value="TonB_dep_Rec_b-barrel"/>
    <property type="match status" value="1"/>
</dbReference>
<proteinExistence type="inferred from homology"/>
<comment type="similarity">
    <text evidence="2 14 16">Belongs to the TonB-dependent receptor family.</text>
</comment>
<keyword evidence="6 14" id="KW-0812">Transmembrane</keyword>
<keyword evidence="12 21" id="KW-0675">Receptor</keyword>
<dbReference type="CDD" id="cd01347">
    <property type="entry name" value="ligand_gated_channel"/>
    <property type="match status" value="1"/>
</dbReference>
<keyword evidence="13 14" id="KW-0998">Cell outer membrane</keyword>
<evidence type="ECO:0000313" key="22">
    <source>
        <dbReference type="Proteomes" id="UP000542125"/>
    </source>
</evidence>
<dbReference type="EMBL" id="JACBYR010000001">
    <property type="protein sequence ID" value="NYE84689.1"/>
    <property type="molecule type" value="Genomic_DNA"/>
</dbReference>
<protein>
    <submittedName>
        <fullName evidence="21">Iron complex outermembrane receptor protein</fullName>
    </submittedName>
</protein>
<evidence type="ECO:0000256" key="6">
    <source>
        <dbReference type="ARBA" id="ARBA00022692"/>
    </source>
</evidence>
<evidence type="ECO:0000256" key="17">
    <source>
        <dbReference type="SAM" id="MobiDB-lite"/>
    </source>
</evidence>
<evidence type="ECO:0000256" key="4">
    <source>
        <dbReference type="ARBA" id="ARBA00022452"/>
    </source>
</evidence>
<dbReference type="Gene3D" id="2.40.170.20">
    <property type="entry name" value="TonB-dependent receptor, beta-barrel domain"/>
    <property type="match status" value="1"/>
</dbReference>
<keyword evidence="10 16" id="KW-0798">TonB box</keyword>
<accession>A0A7Y9LM73</accession>
<organism evidence="21 22">
    <name type="scientific">Pigmentiphaga litoralis</name>
    <dbReference type="NCBI Taxonomy" id="516702"/>
    <lineage>
        <taxon>Bacteria</taxon>
        <taxon>Pseudomonadati</taxon>
        <taxon>Pseudomonadota</taxon>
        <taxon>Betaproteobacteria</taxon>
        <taxon>Burkholderiales</taxon>
        <taxon>Alcaligenaceae</taxon>
        <taxon>Pigmentiphaga</taxon>
    </lineage>
</organism>
<evidence type="ECO:0000256" key="11">
    <source>
        <dbReference type="ARBA" id="ARBA00023136"/>
    </source>
</evidence>
<dbReference type="RefSeq" id="WP_179588351.1">
    <property type="nucleotide sequence ID" value="NZ_JACBYR010000001.1"/>
</dbReference>
<dbReference type="GO" id="GO:0015891">
    <property type="term" value="P:siderophore transport"/>
    <property type="evidence" value="ECO:0007669"/>
    <property type="project" value="InterPro"/>
</dbReference>